<accession>X1QYJ6</accession>
<evidence type="ECO:0000313" key="1">
    <source>
        <dbReference type="EMBL" id="GAI48364.1"/>
    </source>
</evidence>
<protein>
    <submittedName>
        <fullName evidence="1">Uncharacterized protein</fullName>
    </submittedName>
</protein>
<gene>
    <name evidence="1" type="ORF">S06H3_63884</name>
</gene>
<dbReference type="EMBL" id="BARV01042497">
    <property type="protein sequence ID" value="GAI48364.1"/>
    <property type="molecule type" value="Genomic_DNA"/>
</dbReference>
<sequence>QVSDIIQKEMHEALLQRKSAKEALDAAAEEIEFVIQ</sequence>
<comment type="caution">
    <text evidence="1">The sequence shown here is derived from an EMBL/GenBank/DDBJ whole genome shotgun (WGS) entry which is preliminary data.</text>
</comment>
<proteinExistence type="predicted"/>
<organism evidence="1">
    <name type="scientific">marine sediment metagenome</name>
    <dbReference type="NCBI Taxonomy" id="412755"/>
    <lineage>
        <taxon>unclassified sequences</taxon>
        <taxon>metagenomes</taxon>
        <taxon>ecological metagenomes</taxon>
    </lineage>
</organism>
<dbReference type="AlphaFoldDB" id="X1QYJ6"/>
<reference evidence="1" key="1">
    <citation type="journal article" date="2014" name="Front. Microbiol.">
        <title>High frequency of phylogenetically diverse reductive dehalogenase-homologous genes in deep subseafloor sedimentary metagenomes.</title>
        <authorList>
            <person name="Kawai M."/>
            <person name="Futagami T."/>
            <person name="Toyoda A."/>
            <person name="Takaki Y."/>
            <person name="Nishi S."/>
            <person name="Hori S."/>
            <person name="Arai W."/>
            <person name="Tsubouchi T."/>
            <person name="Morono Y."/>
            <person name="Uchiyama I."/>
            <person name="Ito T."/>
            <person name="Fujiyama A."/>
            <person name="Inagaki F."/>
            <person name="Takami H."/>
        </authorList>
    </citation>
    <scope>NUCLEOTIDE SEQUENCE</scope>
    <source>
        <strain evidence="1">Expedition CK06-06</strain>
    </source>
</reference>
<feature type="non-terminal residue" evidence="1">
    <location>
        <position position="1"/>
    </location>
</feature>
<name>X1QYJ6_9ZZZZ</name>